<dbReference type="EMBL" id="CP056030">
    <property type="protein sequence ID" value="QKZ04045.1"/>
    <property type="molecule type" value="Genomic_DNA"/>
</dbReference>
<evidence type="ECO:0000313" key="1">
    <source>
        <dbReference type="EMBL" id="QKZ04045.1"/>
    </source>
</evidence>
<dbReference type="KEGG" id="pez:HWQ56_09725"/>
<dbReference type="AlphaFoldDB" id="A0A7D5GZT7"/>
<name>A0A7D5GZT7_9PSED</name>
<proteinExistence type="predicted"/>
<sequence>MGAYSESLTERCNHTRIKAGFCLICGGYGKLSSDHVPPRCCVTITRTEQRHITESLDLGDRSIKGVSSTNGSRFKTICQCCNNLLGRTDGEVGQAYRNLKHQVVRYFQSGDQILPMASAAIDSISYARSMLGHLLAATIVKECETEPTPTAYFDPLKRFVLGDDHALDQSHDIHYWFYPSNVHISAKLVAFSNEGHQSCLSLLSFFPVAFMVTAKGEGTWPVQARQLSFSDDRLILDLSVHDIRYVTFSFVELKGNQFFALAGQQAIISYPVGQ</sequence>
<organism evidence="1 2">
    <name type="scientific">Pseudomonas eucalypticola</name>
    <dbReference type="NCBI Taxonomy" id="2599595"/>
    <lineage>
        <taxon>Bacteria</taxon>
        <taxon>Pseudomonadati</taxon>
        <taxon>Pseudomonadota</taxon>
        <taxon>Gammaproteobacteria</taxon>
        <taxon>Pseudomonadales</taxon>
        <taxon>Pseudomonadaceae</taxon>
        <taxon>Pseudomonas</taxon>
    </lineage>
</organism>
<gene>
    <name evidence="1" type="ORF">HWQ56_09725</name>
</gene>
<protein>
    <submittedName>
        <fullName evidence="1">Metal-binding protein</fullName>
    </submittedName>
</protein>
<dbReference type="RefSeq" id="WP_176570305.1">
    <property type="nucleotide sequence ID" value="NZ_CP056030.1"/>
</dbReference>
<dbReference type="Proteomes" id="UP000509568">
    <property type="component" value="Chromosome"/>
</dbReference>
<keyword evidence="2" id="KW-1185">Reference proteome</keyword>
<evidence type="ECO:0000313" key="2">
    <source>
        <dbReference type="Proteomes" id="UP000509568"/>
    </source>
</evidence>
<accession>A0A7D5GZT7</accession>
<reference evidence="1 2" key="1">
    <citation type="submission" date="2020-06" db="EMBL/GenBank/DDBJ databases">
        <title>Pseudomonas eucalypticola sp. nov., an endophyte of Eucalyptus dunnii leaves with biocontrol ability of eucalyptus leaf blight.</title>
        <authorList>
            <person name="Liu Y."/>
            <person name="Song Z."/>
            <person name="Zeng H."/>
            <person name="Lu M."/>
            <person name="Wang X."/>
            <person name="Lian X."/>
            <person name="Zhang Q."/>
        </authorList>
    </citation>
    <scope>NUCLEOTIDE SEQUENCE [LARGE SCALE GENOMIC DNA]</scope>
    <source>
        <strain evidence="1 2">NP-1</strain>
    </source>
</reference>